<dbReference type="AlphaFoldDB" id="A0AA38CSR1"/>
<feature type="region of interest" description="Disordered" evidence="1">
    <location>
        <begin position="80"/>
        <end position="133"/>
    </location>
</feature>
<dbReference type="Proteomes" id="UP001157161">
    <property type="component" value="Unassembled WGS sequence"/>
</dbReference>
<evidence type="ECO:0000259" key="2">
    <source>
        <dbReference type="Pfam" id="PF07179"/>
    </source>
</evidence>
<dbReference type="Pfam" id="PF07179">
    <property type="entry name" value="SseB"/>
    <property type="match status" value="1"/>
</dbReference>
<organism evidence="3 4">
    <name type="scientific">Litorihabitans aurantiacus</name>
    <dbReference type="NCBI Taxonomy" id="1930061"/>
    <lineage>
        <taxon>Bacteria</taxon>
        <taxon>Bacillati</taxon>
        <taxon>Actinomycetota</taxon>
        <taxon>Actinomycetes</taxon>
        <taxon>Micrococcales</taxon>
        <taxon>Beutenbergiaceae</taxon>
        <taxon>Litorihabitans</taxon>
    </lineage>
</organism>
<evidence type="ECO:0000313" key="3">
    <source>
        <dbReference type="EMBL" id="GMA31689.1"/>
    </source>
</evidence>
<reference evidence="3" key="2">
    <citation type="submission" date="2023-02" db="EMBL/GenBank/DDBJ databases">
        <authorList>
            <person name="Sun Q."/>
            <person name="Mori K."/>
        </authorList>
    </citation>
    <scope>NUCLEOTIDE SEQUENCE</scope>
    <source>
        <strain evidence="3">NBRC 112290</strain>
    </source>
</reference>
<reference evidence="3" key="1">
    <citation type="journal article" date="2014" name="Int. J. Syst. Evol. Microbiol.">
        <title>Complete genome sequence of Corynebacterium casei LMG S-19264T (=DSM 44701T), isolated from a smear-ripened cheese.</title>
        <authorList>
            <consortium name="US DOE Joint Genome Institute (JGI-PGF)"/>
            <person name="Walter F."/>
            <person name="Albersmeier A."/>
            <person name="Kalinowski J."/>
            <person name="Ruckert C."/>
        </authorList>
    </citation>
    <scope>NUCLEOTIDE SEQUENCE</scope>
    <source>
        <strain evidence="3">NBRC 112290</strain>
    </source>
</reference>
<protein>
    <recommendedName>
        <fullName evidence="2">SseB protein N-terminal domain-containing protein</fullName>
    </recommendedName>
</protein>
<dbReference type="RefSeq" id="WP_284250474.1">
    <property type="nucleotide sequence ID" value="NZ_BSUM01000001.1"/>
</dbReference>
<proteinExistence type="predicted"/>
<feature type="region of interest" description="Disordered" evidence="1">
    <location>
        <begin position="1"/>
        <end position="28"/>
    </location>
</feature>
<dbReference type="EMBL" id="BSUM01000001">
    <property type="protein sequence ID" value="GMA31689.1"/>
    <property type="molecule type" value="Genomic_DNA"/>
</dbReference>
<keyword evidence="4" id="KW-1185">Reference proteome</keyword>
<gene>
    <name evidence="3" type="ORF">GCM10025875_16810</name>
</gene>
<dbReference type="InterPro" id="IPR009839">
    <property type="entry name" value="SseB_N"/>
</dbReference>
<sequence length="308" mass="31636">MPIGDFLPRTGEQRAPRELPPTSAFAGDDGTCPPLLAAALALPVGASRTTAVVRALASERVLVPVVAHEETEHDADVRERLTGHREPASGTRVSGATAHAGAEARGHTGGTGRGETAPGAEARDHVHGGGCDHGGDDDAFREARQASAALVTVRTPDGREALPIFSSVRAMAAWRRDARPVPHEGARTALAAVEEAAGVLVLDPGADEPVLVPRPAVWAIARGEEWVPALEDPAVAAAVAEAVGGVDGVRRTAVLAGGRAEVKVELAVVPGLTREEVQVVAQRAAQALAESVVVAERVDSLELALTTA</sequence>
<evidence type="ECO:0000256" key="1">
    <source>
        <dbReference type="SAM" id="MobiDB-lite"/>
    </source>
</evidence>
<evidence type="ECO:0000313" key="4">
    <source>
        <dbReference type="Proteomes" id="UP001157161"/>
    </source>
</evidence>
<comment type="caution">
    <text evidence="3">The sequence shown here is derived from an EMBL/GenBank/DDBJ whole genome shotgun (WGS) entry which is preliminary data.</text>
</comment>
<feature type="domain" description="SseB protein N-terminal" evidence="2">
    <location>
        <begin position="38"/>
        <end position="219"/>
    </location>
</feature>
<accession>A0AA38CSR1</accession>
<name>A0AA38CSR1_9MICO</name>